<name>A0ABD2ZKL1_9GENT</name>
<reference evidence="1 2" key="1">
    <citation type="submission" date="2024-11" db="EMBL/GenBank/DDBJ databases">
        <title>A near-complete genome assembly of Cinchona calisaya.</title>
        <authorList>
            <person name="Lian D.C."/>
            <person name="Zhao X.W."/>
            <person name="Wei L."/>
        </authorList>
    </citation>
    <scope>NUCLEOTIDE SEQUENCE [LARGE SCALE GENOMIC DNA]</scope>
    <source>
        <tissue evidence="1">Nenye</tissue>
    </source>
</reference>
<evidence type="ECO:0000313" key="2">
    <source>
        <dbReference type="Proteomes" id="UP001630127"/>
    </source>
</evidence>
<protein>
    <submittedName>
        <fullName evidence="1">Uncharacterized protein</fullName>
    </submittedName>
</protein>
<proteinExistence type="predicted"/>
<organism evidence="1 2">
    <name type="scientific">Cinchona calisaya</name>
    <dbReference type="NCBI Taxonomy" id="153742"/>
    <lineage>
        <taxon>Eukaryota</taxon>
        <taxon>Viridiplantae</taxon>
        <taxon>Streptophyta</taxon>
        <taxon>Embryophyta</taxon>
        <taxon>Tracheophyta</taxon>
        <taxon>Spermatophyta</taxon>
        <taxon>Magnoliopsida</taxon>
        <taxon>eudicotyledons</taxon>
        <taxon>Gunneridae</taxon>
        <taxon>Pentapetalae</taxon>
        <taxon>asterids</taxon>
        <taxon>lamiids</taxon>
        <taxon>Gentianales</taxon>
        <taxon>Rubiaceae</taxon>
        <taxon>Cinchonoideae</taxon>
        <taxon>Cinchoneae</taxon>
        <taxon>Cinchona</taxon>
    </lineage>
</organism>
<dbReference type="Proteomes" id="UP001630127">
    <property type="component" value="Unassembled WGS sequence"/>
</dbReference>
<comment type="caution">
    <text evidence="1">The sequence shown here is derived from an EMBL/GenBank/DDBJ whole genome shotgun (WGS) entry which is preliminary data.</text>
</comment>
<dbReference type="EMBL" id="JBJUIK010000009">
    <property type="protein sequence ID" value="KAL3518775.1"/>
    <property type="molecule type" value="Genomic_DNA"/>
</dbReference>
<accession>A0ABD2ZKL1</accession>
<keyword evidence="2" id="KW-1185">Reference proteome</keyword>
<dbReference type="AlphaFoldDB" id="A0ABD2ZKL1"/>
<evidence type="ECO:0000313" key="1">
    <source>
        <dbReference type="EMBL" id="KAL3518775.1"/>
    </source>
</evidence>
<gene>
    <name evidence="1" type="ORF">ACH5RR_021364</name>
</gene>
<sequence length="141" mass="16100">MLNMAYFLDYRDAGEPIAIDVFPLKAVLPGAMILLEETTQDTFLVLIKNDALVVFLDDVLLEVECREYGFKVKKNLVEKLLAKERILIEPHRMPNLEFVHYNLQPQNLNLGIASAIPSDVVDPMDARLFTKQNVCSRRLPN</sequence>